<feature type="signal peptide" evidence="1">
    <location>
        <begin position="1"/>
        <end position="22"/>
    </location>
</feature>
<dbReference type="EMBL" id="CP118390">
    <property type="protein sequence ID" value="WDU92231.1"/>
    <property type="molecule type" value="Genomic_DNA"/>
</dbReference>
<keyword evidence="1" id="KW-0732">Signal</keyword>
<dbReference type="GO" id="GO:0016788">
    <property type="term" value="F:hydrolase activity, acting on ester bonds"/>
    <property type="evidence" value="ECO:0007669"/>
    <property type="project" value="UniProtKB-ARBA"/>
</dbReference>
<sequence>MKKTLRLITGLMVLLSSIYAHADTLLALSPYAKMDGENKSVALYGNSFTFYNNNINTRLRDLAKSLFPHHAQGYQYRGITISSGRLSWQINNLAYQNKLQKWDVVVLQGNSTETISKKESTRENFVAAATKMAGMAHQAGAKVVYFMTWAKRDTPEDTAKLADAYLSIAQKTGGYVAPVGLAFARAREQHPEINLYYHDGVHPSMAGTYLTACVFFATLYNQSPVGGALPIDSDMTPVTANALQQIAWETVSHFQQTPPSSKTE</sequence>
<reference evidence="2" key="1">
    <citation type="submission" date="2022-10" db="EMBL/GenBank/DDBJ databases">
        <title>Complete genome of Ep21-8.</title>
        <authorList>
            <person name="Kang Y.-R."/>
            <person name="Kim D.-H."/>
        </authorList>
    </citation>
    <scope>NUCLEOTIDE SEQUENCE</scope>
    <source>
        <strain evidence="2">Ep21-8</strain>
    </source>
</reference>
<dbReference type="AlphaFoldDB" id="A0AAQ3C4B1"/>
<evidence type="ECO:0000313" key="3">
    <source>
        <dbReference type="Proteomes" id="UP001223683"/>
    </source>
</evidence>
<organism evidence="2 3">
    <name type="scientific">Edwardsiella piscicida</name>
    <dbReference type="NCBI Taxonomy" id="1263550"/>
    <lineage>
        <taxon>Bacteria</taxon>
        <taxon>Pseudomonadati</taxon>
        <taxon>Pseudomonadota</taxon>
        <taxon>Gammaproteobacteria</taxon>
        <taxon>Enterobacterales</taxon>
        <taxon>Hafniaceae</taxon>
        <taxon>Edwardsiella</taxon>
    </lineage>
</organism>
<evidence type="ECO:0000256" key="1">
    <source>
        <dbReference type="SAM" id="SignalP"/>
    </source>
</evidence>
<feature type="chain" id="PRO_5042966433" evidence="1">
    <location>
        <begin position="23"/>
        <end position="264"/>
    </location>
</feature>
<dbReference type="Proteomes" id="UP001223683">
    <property type="component" value="Chromosome"/>
</dbReference>
<dbReference type="CDD" id="cd00229">
    <property type="entry name" value="SGNH_hydrolase"/>
    <property type="match status" value="1"/>
</dbReference>
<dbReference type="SUPFAM" id="SSF52266">
    <property type="entry name" value="SGNH hydrolase"/>
    <property type="match status" value="1"/>
</dbReference>
<gene>
    <name evidence="2" type="ORF">PWJ79_06300</name>
</gene>
<dbReference type="GeneID" id="72528156"/>
<dbReference type="Gene3D" id="3.40.50.1110">
    <property type="entry name" value="SGNH hydrolase"/>
    <property type="match status" value="1"/>
</dbReference>
<name>A0AAQ3C4B1_EDWPI</name>
<keyword evidence="2" id="KW-0378">Hydrolase</keyword>
<protein>
    <submittedName>
        <fullName evidence="2">SGNH/GDSL hydrolase family protein</fullName>
    </submittedName>
</protein>
<dbReference type="RefSeq" id="WP_012848142.1">
    <property type="nucleotide sequence ID" value="NC_013508.1"/>
</dbReference>
<evidence type="ECO:0000313" key="2">
    <source>
        <dbReference type="EMBL" id="WDU92231.1"/>
    </source>
</evidence>
<dbReference type="InterPro" id="IPR036514">
    <property type="entry name" value="SGNH_hydro_sf"/>
</dbReference>
<proteinExistence type="predicted"/>
<accession>A0AAQ3C4B1</accession>